<dbReference type="GO" id="GO:0008270">
    <property type="term" value="F:zinc ion binding"/>
    <property type="evidence" value="ECO:0007669"/>
    <property type="project" value="UniProtKB-KW"/>
</dbReference>
<keyword evidence="6" id="KW-0862">Zinc</keyword>
<feature type="domain" description="RING-type" evidence="7">
    <location>
        <begin position="20"/>
        <end position="255"/>
    </location>
</feature>
<organism evidence="8 9">
    <name type="scientific">Culter alburnus</name>
    <name type="common">Topmouth culter</name>
    <dbReference type="NCBI Taxonomy" id="194366"/>
    <lineage>
        <taxon>Eukaryota</taxon>
        <taxon>Metazoa</taxon>
        <taxon>Chordata</taxon>
        <taxon>Craniata</taxon>
        <taxon>Vertebrata</taxon>
        <taxon>Euteleostomi</taxon>
        <taxon>Actinopterygii</taxon>
        <taxon>Neopterygii</taxon>
        <taxon>Teleostei</taxon>
        <taxon>Ostariophysi</taxon>
        <taxon>Cypriniformes</taxon>
        <taxon>Xenocyprididae</taxon>
        <taxon>Xenocypridinae</taxon>
        <taxon>Culter</taxon>
    </lineage>
</organism>
<dbReference type="GO" id="GO:0016740">
    <property type="term" value="F:transferase activity"/>
    <property type="evidence" value="ECO:0007669"/>
    <property type="project" value="UniProtKB-KW"/>
</dbReference>
<evidence type="ECO:0000256" key="4">
    <source>
        <dbReference type="ARBA" id="ARBA00022771"/>
    </source>
</evidence>
<dbReference type="InterPro" id="IPR044066">
    <property type="entry name" value="TRIAD_supradom"/>
</dbReference>
<evidence type="ECO:0000313" key="8">
    <source>
        <dbReference type="EMBL" id="KAK9980406.1"/>
    </source>
</evidence>
<dbReference type="PROSITE" id="PS51873">
    <property type="entry name" value="TRIAD"/>
    <property type="match status" value="1"/>
</dbReference>
<keyword evidence="1" id="KW-0808">Transferase</keyword>
<evidence type="ECO:0000313" key="9">
    <source>
        <dbReference type="Proteomes" id="UP001479290"/>
    </source>
</evidence>
<gene>
    <name evidence="8" type="ORF">ABG768_000017</name>
</gene>
<evidence type="ECO:0000256" key="3">
    <source>
        <dbReference type="ARBA" id="ARBA00022737"/>
    </source>
</evidence>
<keyword evidence="9" id="KW-1185">Reference proteome</keyword>
<proteinExistence type="predicted"/>
<evidence type="ECO:0000256" key="5">
    <source>
        <dbReference type="ARBA" id="ARBA00022786"/>
    </source>
</evidence>
<keyword evidence="2" id="KW-0479">Metal-binding</keyword>
<sequence length="269" mass="30810">MKANQSSGQNDLYDIKLKYVRRKDDITSDEDLTILRVEMSCGHAASPESVSGWCRSLLDQGQYKFYCPAKSDGIECEKEWSYLEVRKAAELSDEDQAYFEEKMARLAAEAEYCEFKSCPSCESYVERKDLTNICVKCNFCTAVKKKTYQFCWQCMREWKGTTAHSVHCSYEDCINPVDKLAECNTIKLSSVDNVECPSIRACPTCGLLVEHKGNACKNLKCKRCKVEFCFLCLKLKSICNPEHEHYNVCSVAQRQTEIPVWNRKTGPHL</sequence>
<evidence type="ECO:0000259" key="7">
    <source>
        <dbReference type="PROSITE" id="PS51873"/>
    </source>
</evidence>
<dbReference type="SUPFAM" id="SSF57850">
    <property type="entry name" value="RING/U-box"/>
    <property type="match status" value="1"/>
</dbReference>
<protein>
    <recommendedName>
        <fullName evidence="7">RING-type domain-containing protein</fullName>
    </recommendedName>
</protein>
<evidence type="ECO:0000256" key="2">
    <source>
        <dbReference type="ARBA" id="ARBA00022723"/>
    </source>
</evidence>
<evidence type="ECO:0000256" key="6">
    <source>
        <dbReference type="ARBA" id="ARBA00022833"/>
    </source>
</evidence>
<dbReference type="Proteomes" id="UP001479290">
    <property type="component" value="Unassembled WGS sequence"/>
</dbReference>
<evidence type="ECO:0000256" key="1">
    <source>
        <dbReference type="ARBA" id="ARBA00022679"/>
    </source>
</evidence>
<dbReference type="EMBL" id="JAWDJR010000001">
    <property type="protein sequence ID" value="KAK9980406.1"/>
    <property type="molecule type" value="Genomic_DNA"/>
</dbReference>
<reference evidence="8 9" key="1">
    <citation type="submission" date="2024-05" db="EMBL/GenBank/DDBJ databases">
        <title>A high-quality chromosomal-level genome assembly of Topmouth culter (Culter alburnus).</title>
        <authorList>
            <person name="Zhao H."/>
        </authorList>
    </citation>
    <scope>NUCLEOTIDE SEQUENCE [LARGE SCALE GENOMIC DNA]</scope>
    <source>
        <strain evidence="8">CATC2023</strain>
        <tissue evidence="8">Muscle</tissue>
    </source>
</reference>
<keyword evidence="4" id="KW-0863">Zinc-finger</keyword>
<keyword evidence="5" id="KW-0833">Ubl conjugation pathway</keyword>
<dbReference type="AlphaFoldDB" id="A0AAW2B319"/>
<name>A0AAW2B319_CULAL</name>
<dbReference type="Gene3D" id="1.20.120.1750">
    <property type="match status" value="1"/>
</dbReference>
<accession>A0AAW2B319</accession>
<comment type="caution">
    <text evidence="8">The sequence shown here is derived from an EMBL/GenBank/DDBJ whole genome shotgun (WGS) entry which is preliminary data.</text>
</comment>
<keyword evidence="3" id="KW-0677">Repeat</keyword>